<name>A0A7Z8JZ95_9CELL</name>
<dbReference type="Proteomes" id="UP000308121">
    <property type="component" value="Unassembled WGS sequence"/>
</dbReference>
<dbReference type="OrthoDB" id="4457696at2"/>
<proteinExistence type="predicted"/>
<evidence type="ECO:0008006" key="4">
    <source>
        <dbReference type="Google" id="ProtNLM"/>
    </source>
</evidence>
<evidence type="ECO:0000313" key="2">
    <source>
        <dbReference type="EMBL" id="TKR23896.1"/>
    </source>
</evidence>
<feature type="chain" id="PRO_5030849761" description="Lipoprotein" evidence="1">
    <location>
        <begin position="39"/>
        <end position="221"/>
    </location>
</feature>
<gene>
    <name evidence="2" type="ORF">FA014_08920</name>
</gene>
<keyword evidence="1" id="KW-0732">Signal</keyword>
<sequence length="221" mass="21213">MAASRPRAPRSALRRPPARAALGGLGALALAVALAACAGGDGSSSSTDAAERASAGAAVSAGADCLAPQVLDALGFAGGGASSTAHPDVPDAGPVPDGFSAVSAVLCTTGETLTDAAGRWAAVTATRLEGDVRPLLTALTASSTVPASGTTPAPCAADAERADLWLVDALGAAVRVALPSGGCGPLPVSLSEGLDALDAVDVEHYPVELVGPRATGTPTGS</sequence>
<accession>A0A7Z8JZ95</accession>
<dbReference type="AlphaFoldDB" id="A0A7Z8JZ95"/>
<feature type="signal peptide" evidence="1">
    <location>
        <begin position="1"/>
        <end position="38"/>
    </location>
</feature>
<dbReference type="RefSeq" id="WP_154729340.1">
    <property type="nucleotide sequence ID" value="NZ_SZYE01000055.1"/>
</dbReference>
<organism evidence="2 3">
    <name type="scientific">Cellulomonas hominis</name>
    <dbReference type="NCBI Taxonomy" id="156981"/>
    <lineage>
        <taxon>Bacteria</taxon>
        <taxon>Bacillati</taxon>
        <taxon>Actinomycetota</taxon>
        <taxon>Actinomycetes</taxon>
        <taxon>Micrococcales</taxon>
        <taxon>Cellulomonadaceae</taxon>
        <taxon>Cellulomonas</taxon>
    </lineage>
</organism>
<dbReference type="EMBL" id="SZYE01000055">
    <property type="protein sequence ID" value="TKR23896.1"/>
    <property type="molecule type" value="Genomic_DNA"/>
</dbReference>
<evidence type="ECO:0000313" key="3">
    <source>
        <dbReference type="Proteomes" id="UP000308121"/>
    </source>
</evidence>
<evidence type="ECO:0000256" key="1">
    <source>
        <dbReference type="SAM" id="SignalP"/>
    </source>
</evidence>
<reference evidence="2 3" key="1">
    <citation type="submission" date="2019-05" db="EMBL/GenBank/DDBJ databases">
        <title>Genome sequence of Cellulomonas hominis strain CS1.</title>
        <authorList>
            <person name="Belmont J."/>
            <person name="Maclea K.S."/>
        </authorList>
    </citation>
    <scope>NUCLEOTIDE SEQUENCE [LARGE SCALE GENOMIC DNA]</scope>
    <source>
        <strain evidence="2 3">CS1</strain>
    </source>
</reference>
<comment type="caution">
    <text evidence="2">The sequence shown here is derived from an EMBL/GenBank/DDBJ whole genome shotgun (WGS) entry which is preliminary data.</text>
</comment>
<protein>
    <recommendedName>
        <fullName evidence="4">Lipoprotein</fullName>
    </recommendedName>
</protein>